<dbReference type="Gene3D" id="1.10.1740.10">
    <property type="match status" value="1"/>
</dbReference>
<gene>
    <name evidence="8" type="ORF">SAMN04489720_1731</name>
</gene>
<dbReference type="SUPFAM" id="SSF88659">
    <property type="entry name" value="Sigma3 and sigma4 domains of RNA polymerase sigma factors"/>
    <property type="match status" value="1"/>
</dbReference>
<dbReference type="Pfam" id="PF08281">
    <property type="entry name" value="Sigma70_r4_2"/>
    <property type="match status" value="1"/>
</dbReference>
<dbReference type="InterPro" id="IPR039425">
    <property type="entry name" value="RNA_pol_sigma-70-like"/>
</dbReference>
<evidence type="ECO:0000256" key="1">
    <source>
        <dbReference type="ARBA" id="ARBA00010641"/>
    </source>
</evidence>
<evidence type="ECO:0000256" key="3">
    <source>
        <dbReference type="ARBA" id="ARBA00023082"/>
    </source>
</evidence>
<protein>
    <submittedName>
        <fullName evidence="8">RNA polymerase, sigma subunit, ECF family</fullName>
    </submittedName>
</protein>
<dbReference type="PANTHER" id="PTHR43133">
    <property type="entry name" value="RNA POLYMERASE ECF-TYPE SIGMA FACTO"/>
    <property type="match status" value="1"/>
</dbReference>
<dbReference type="GO" id="GO:0006352">
    <property type="term" value="P:DNA-templated transcription initiation"/>
    <property type="evidence" value="ECO:0007669"/>
    <property type="project" value="InterPro"/>
</dbReference>
<keyword evidence="3" id="KW-0731">Sigma factor</keyword>
<dbReference type="Pfam" id="PF04542">
    <property type="entry name" value="Sigma70_r2"/>
    <property type="match status" value="1"/>
</dbReference>
<evidence type="ECO:0000256" key="4">
    <source>
        <dbReference type="ARBA" id="ARBA00023125"/>
    </source>
</evidence>
<proteinExistence type="inferred from homology"/>
<dbReference type="InterPro" id="IPR013249">
    <property type="entry name" value="RNA_pol_sigma70_r4_t2"/>
</dbReference>
<dbReference type="SUPFAM" id="SSF88946">
    <property type="entry name" value="Sigma2 domain of RNA polymerase sigma factors"/>
    <property type="match status" value="1"/>
</dbReference>
<evidence type="ECO:0000313" key="9">
    <source>
        <dbReference type="Proteomes" id="UP000198822"/>
    </source>
</evidence>
<organism evidence="8 9">
    <name type="scientific">Agrococcus jejuensis</name>
    <dbReference type="NCBI Taxonomy" id="399736"/>
    <lineage>
        <taxon>Bacteria</taxon>
        <taxon>Bacillati</taxon>
        <taxon>Actinomycetota</taxon>
        <taxon>Actinomycetes</taxon>
        <taxon>Micrococcales</taxon>
        <taxon>Microbacteriaceae</taxon>
        <taxon>Agrococcus</taxon>
    </lineage>
</organism>
<feature type="domain" description="RNA polymerase sigma factor 70 region 4 type 2" evidence="7">
    <location>
        <begin position="123"/>
        <end position="173"/>
    </location>
</feature>
<dbReference type="CDD" id="cd06171">
    <property type="entry name" value="Sigma70_r4"/>
    <property type="match status" value="1"/>
</dbReference>
<dbReference type="NCBIfam" id="TIGR02937">
    <property type="entry name" value="sigma70-ECF"/>
    <property type="match status" value="1"/>
</dbReference>
<evidence type="ECO:0000259" key="6">
    <source>
        <dbReference type="Pfam" id="PF04542"/>
    </source>
</evidence>
<sequence length="183" mass="20699">MRLEEAPDALLAQRSADGDDRAFAVLVRRYAPALRGFASRYLGSTLEADDVVQEALVNAWRRMGELRDPAQVRSWLMASVARRATDVIRTRARRRTDGGIEEREIEDGRDGPERTLERREATRALGRAVEALPEEQRDVWILRQLAGLSYEEIAARTGSTPATVRGRLARARQSVLATMEQWR</sequence>
<feature type="domain" description="RNA polymerase sigma-70 region 2" evidence="6">
    <location>
        <begin position="26"/>
        <end position="94"/>
    </location>
</feature>
<dbReference type="Proteomes" id="UP000198822">
    <property type="component" value="Chromosome I"/>
</dbReference>
<evidence type="ECO:0000313" key="8">
    <source>
        <dbReference type="EMBL" id="SDH59704.1"/>
    </source>
</evidence>
<dbReference type="PANTHER" id="PTHR43133:SF8">
    <property type="entry name" value="RNA POLYMERASE SIGMA FACTOR HI_1459-RELATED"/>
    <property type="match status" value="1"/>
</dbReference>
<dbReference type="RefSeq" id="WP_092504214.1">
    <property type="nucleotide sequence ID" value="NZ_LT629695.1"/>
</dbReference>
<accession>A0A1G8DPT2</accession>
<keyword evidence="2" id="KW-0805">Transcription regulation</keyword>
<name>A0A1G8DPT2_9MICO</name>
<dbReference type="InterPro" id="IPR007627">
    <property type="entry name" value="RNA_pol_sigma70_r2"/>
</dbReference>
<comment type="similarity">
    <text evidence="1">Belongs to the sigma-70 factor family. ECF subfamily.</text>
</comment>
<evidence type="ECO:0000259" key="7">
    <source>
        <dbReference type="Pfam" id="PF08281"/>
    </source>
</evidence>
<dbReference type="EMBL" id="LT629695">
    <property type="protein sequence ID" value="SDH59704.1"/>
    <property type="molecule type" value="Genomic_DNA"/>
</dbReference>
<evidence type="ECO:0000256" key="5">
    <source>
        <dbReference type="ARBA" id="ARBA00023163"/>
    </source>
</evidence>
<dbReference type="InterPro" id="IPR013325">
    <property type="entry name" value="RNA_pol_sigma_r2"/>
</dbReference>
<dbReference type="GO" id="GO:0016987">
    <property type="term" value="F:sigma factor activity"/>
    <property type="evidence" value="ECO:0007669"/>
    <property type="project" value="UniProtKB-KW"/>
</dbReference>
<dbReference type="GO" id="GO:0003677">
    <property type="term" value="F:DNA binding"/>
    <property type="evidence" value="ECO:0007669"/>
    <property type="project" value="UniProtKB-KW"/>
</dbReference>
<reference evidence="9" key="1">
    <citation type="submission" date="2016-10" db="EMBL/GenBank/DDBJ databases">
        <authorList>
            <person name="Varghese N."/>
            <person name="Submissions S."/>
        </authorList>
    </citation>
    <scope>NUCLEOTIDE SEQUENCE [LARGE SCALE GENOMIC DNA]</scope>
    <source>
        <strain evidence="9">DSM 22002</strain>
    </source>
</reference>
<evidence type="ECO:0000256" key="2">
    <source>
        <dbReference type="ARBA" id="ARBA00023015"/>
    </source>
</evidence>
<dbReference type="InterPro" id="IPR013324">
    <property type="entry name" value="RNA_pol_sigma_r3/r4-like"/>
</dbReference>
<dbReference type="AlphaFoldDB" id="A0A1G8DPT2"/>
<dbReference type="OrthoDB" id="7376212at2"/>
<keyword evidence="9" id="KW-1185">Reference proteome</keyword>
<dbReference type="STRING" id="399736.SAMN04489720_1731"/>
<keyword evidence="5" id="KW-0804">Transcription</keyword>
<dbReference type="InterPro" id="IPR014284">
    <property type="entry name" value="RNA_pol_sigma-70_dom"/>
</dbReference>
<dbReference type="InterPro" id="IPR036388">
    <property type="entry name" value="WH-like_DNA-bd_sf"/>
</dbReference>
<dbReference type="Gene3D" id="1.10.10.10">
    <property type="entry name" value="Winged helix-like DNA-binding domain superfamily/Winged helix DNA-binding domain"/>
    <property type="match status" value="1"/>
</dbReference>
<keyword evidence="4" id="KW-0238">DNA-binding</keyword>